<gene>
    <name evidence="1" type="ORF">P375_05940</name>
</gene>
<protein>
    <submittedName>
        <fullName evidence="1">Lytic transglycosylase</fullName>
    </submittedName>
</protein>
<dbReference type="EMBL" id="JPXY01000024">
    <property type="protein sequence ID" value="KGQ32334.1"/>
    <property type="molecule type" value="Genomic_DNA"/>
</dbReference>
<dbReference type="AlphaFoldDB" id="A0A0A2Y4D2"/>
<name>A0A0A2Y4D2_9PAST</name>
<dbReference type="RefSeq" id="WP_013745181.1">
    <property type="nucleotide sequence ID" value="NZ_JPXY01000024.1"/>
</dbReference>
<dbReference type="SUPFAM" id="SSF53955">
    <property type="entry name" value="Lysozyme-like"/>
    <property type="match status" value="1"/>
</dbReference>
<dbReference type="InterPro" id="IPR023346">
    <property type="entry name" value="Lysozyme-like_dom_sf"/>
</dbReference>
<dbReference type="Proteomes" id="UP000030418">
    <property type="component" value="Unassembled WGS sequence"/>
</dbReference>
<evidence type="ECO:0000313" key="1">
    <source>
        <dbReference type="EMBL" id="KGQ32334.1"/>
    </source>
</evidence>
<accession>A0A0A2Y4D2</accession>
<evidence type="ECO:0000313" key="2">
    <source>
        <dbReference type="Proteomes" id="UP000030418"/>
    </source>
</evidence>
<comment type="caution">
    <text evidence="1">The sequence shown here is derived from an EMBL/GenBank/DDBJ whole genome shotgun (WGS) entry which is preliminary data.</text>
</comment>
<reference evidence="1 2" key="1">
    <citation type="submission" date="2014-08" db="EMBL/GenBank/DDBJ databases">
        <title>Chaperone-usher fimbriae in a diverse selection of Gallibacterium genomes.</title>
        <authorList>
            <person name="Kudirkiene E."/>
            <person name="Bager R.J."/>
            <person name="Johnson T.J."/>
            <person name="Bojesen A.M."/>
        </authorList>
    </citation>
    <scope>NUCLEOTIDE SEQUENCE [LARGE SCALE GENOMIC DNA]</scope>
    <source>
        <strain evidence="1 2">CCM5976</strain>
    </source>
</reference>
<proteinExistence type="predicted"/>
<keyword evidence="2" id="KW-1185">Reference proteome</keyword>
<sequence length="230" mass="25953">MIFRYAVILIGLLGYSVYSAAITHNVQPIPGIFHRVANQYSVPASMLYAIALNETGRRVTNVKQPYPWSINVKGRSYFYPSQIKACQALQQFMSRYPLKNIDVGVAQVNLGWNGIKYFRSACEGFDVAKNLNAAAQILRDCYVERGDWLHASGCYHHPKGGFYAARYMRNIKQHLSILSSTSSVTPDNWTSPPAIAGVSVESDQRHYQWILPSQTIQTAFIWVDPNKESQ</sequence>
<organism evidence="1 2">
    <name type="scientific">Gallibacterium genomosp. 2</name>
    <dbReference type="NCBI Taxonomy" id="155517"/>
    <lineage>
        <taxon>Bacteria</taxon>
        <taxon>Pseudomonadati</taxon>
        <taxon>Pseudomonadota</taxon>
        <taxon>Gammaproteobacteria</taxon>
        <taxon>Pasteurellales</taxon>
        <taxon>Pasteurellaceae</taxon>
        <taxon>Gallibacterium</taxon>
    </lineage>
</organism>